<organism evidence="1 2">
    <name type="scientific">Bauhinia variegata</name>
    <name type="common">Purple orchid tree</name>
    <name type="synonym">Phanera variegata</name>
    <dbReference type="NCBI Taxonomy" id="167791"/>
    <lineage>
        <taxon>Eukaryota</taxon>
        <taxon>Viridiplantae</taxon>
        <taxon>Streptophyta</taxon>
        <taxon>Embryophyta</taxon>
        <taxon>Tracheophyta</taxon>
        <taxon>Spermatophyta</taxon>
        <taxon>Magnoliopsida</taxon>
        <taxon>eudicotyledons</taxon>
        <taxon>Gunneridae</taxon>
        <taxon>Pentapetalae</taxon>
        <taxon>rosids</taxon>
        <taxon>fabids</taxon>
        <taxon>Fabales</taxon>
        <taxon>Fabaceae</taxon>
        <taxon>Cercidoideae</taxon>
        <taxon>Cercideae</taxon>
        <taxon>Bauhiniinae</taxon>
        <taxon>Bauhinia</taxon>
    </lineage>
</organism>
<accession>A0ACB9MIW3</accession>
<gene>
    <name evidence="1" type="ORF">L6164_023517</name>
</gene>
<sequence length="919" mass="102946">MKPITCLSIFYVSIYCSCFAMGPSSSESVKLVNVGVILDTADAWIGKLCLSCIQMAHSDFYAIHSYYNTRLVLHVKDSKSELIAAASAALDLIKNEAVQAIIGPQDSMQTNLIIDVCNKARVPILSFSATSPSLASPQNPYFYRIAPNECAQAQAISALFQAFQWREVVPIYIQGMFSEEVISCITRALQEANIHVSYLAAIHHSPDDNQIVQELHKLTTLTTRVFIVHMSPMFGSRLFAMAKEIGMMSEGYVWILTSEMTNQLTSLNSSITDTMQGVLGLGAYFPKTKEFQHFQVGWKSKFQQENPTIIGPELNVYCLWAYDAVTALAMAVEKAGVKEFGFQNTGIYPSNTTDFETDLGVSLIGPKLRKSLSETRFRGLSGDFNLVDGEVNSSIFQIINVFGDGKKVVGFWTPENGLTRKVNSTKTNTDTGIYSTSKTNLGPIIWPGDSSFAPEGWDLLANRKKLRIGIPVKPGYGLDELVSAHYDPVTNRINVSGYCIDVFKVVMDALPYHVPYEFIPFNPRDYENFSTGSFYDDLMREVYLGKFDAAVGDITIRAQRSLYVDFTIPFTENEATFIVPIEQKRKKDAWVFLKPLTWELWVTSVCFFVFIGFVVWLLERGVNKEEFRGCPSDQVGTSLWSSFSTLVFSQSRFVVIVWVFVGLILTQSYTASLTTLLTVEQLRPTVTDVNQLIQSGDYIGHQHGSSIIEFLRKMGFDDTKLRVVRSIEESDHLLTLGSRNGGIAASFAETPYIKVMQSRYCSKYTTIGPSYQSQGFGFAFRRNSPFVTDVSRAILNLTEKNQDIMKAIVNKWFNNKSRCLQPSIVDASYILDLDSFHGLFLLSGIASSLALIIYAAAFLYKHWQELKQFHANDSLWKRICILLIILRQNDIRIHAGEQVSRTTSTISGDVHDINVIDAS</sequence>
<name>A0ACB9MIW3_BAUVA</name>
<dbReference type="Proteomes" id="UP000828941">
    <property type="component" value="Chromosome 9"/>
</dbReference>
<protein>
    <submittedName>
        <fullName evidence="1">Uncharacterized protein</fullName>
    </submittedName>
</protein>
<comment type="caution">
    <text evidence="1">The sequence shown here is derived from an EMBL/GenBank/DDBJ whole genome shotgun (WGS) entry which is preliminary data.</text>
</comment>
<evidence type="ECO:0000313" key="2">
    <source>
        <dbReference type="Proteomes" id="UP000828941"/>
    </source>
</evidence>
<keyword evidence="2" id="KW-1185">Reference proteome</keyword>
<reference evidence="1 2" key="1">
    <citation type="journal article" date="2022" name="DNA Res.">
        <title>Chromosomal-level genome assembly of the orchid tree Bauhinia variegata (Leguminosae; Cercidoideae) supports the allotetraploid origin hypothesis of Bauhinia.</title>
        <authorList>
            <person name="Zhong Y."/>
            <person name="Chen Y."/>
            <person name="Zheng D."/>
            <person name="Pang J."/>
            <person name="Liu Y."/>
            <person name="Luo S."/>
            <person name="Meng S."/>
            <person name="Qian L."/>
            <person name="Wei D."/>
            <person name="Dai S."/>
            <person name="Zhou R."/>
        </authorList>
    </citation>
    <scope>NUCLEOTIDE SEQUENCE [LARGE SCALE GENOMIC DNA]</scope>
    <source>
        <strain evidence="1">BV-YZ2020</strain>
    </source>
</reference>
<evidence type="ECO:0000313" key="1">
    <source>
        <dbReference type="EMBL" id="KAI4323946.1"/>
    </source>
</evidence>
<dbReference type="EMBL" id="CM039434">
    <property type="protein sequence ID" value="KAI4323946.1"/>
    <property type="molecule type" value="Genomic_DNA"/>
</dbReference>
<proteinExistence type="predicted"/>